<dbReference type="Proteomes" id="UP000224567">
    <property type="component" value="Unassembled WGS sequence"/>
</dbReference>
<keyword evidence="2" id="KW-1185">Reference proteome</keyword>
<dbReference type="OrthoDB" id="298344at2759"/>
<dbReference type="PANTHER" id="PTHR34194:SF2">
    <property type="entry name" value="F14J8.16 PROTEIN"/>
    <property type="match status" value="1"/>
</dbReference>
<reference evidence="1 2" key="1">
    <citation type="journal article" date="2017" name="Genome Biol.">
        <title>New reference genome sequences of hot pepper reveal the massive evolution of plant disease-resistance genes by retroduplication.</title>
        <authorList>
            <person name="Kim S."/>
            <person name="Park J."/>
            <person name="Yeom S.I."/>
            <person name="Kim Y.M."/>
            <person name="Seo E."/>
            <person name="Kim K.T."/>
            <person name="Kim M.S."/>
            <person name="Lee J.M."/>
            <person name="Cheong K."/>
            <person name="Shin H.S."/>
            <person name="Kim S.B."/>
            <person name="Han K."/>
            <person name="Lee J."/>
            <person name="Park M."/>
            <person name="Lee H.A."/>
            <person name="Lee H.Y."/>
            <person name="Lee Y."/>
            <person name="Oh S."/>
            <person name="Lee J.H."/>
            <person name="Choi E."/>
            <person name="Choi E."/>
            <person name="Lee S.E."/>
            <person name="Jeon J."/>
            <person name="Kim H."/>
            <person name="Choi G."/>
            <person name="Song H."/>
            <person name="Lee J."/>
            <person name="Lee S.C."/>
            <person name="Kwon J.K."/>
            <person name="Lee H.Y."/>
            <person name="Koo N."/>
            <person name="Hong Y."/>
            <person name="Kim R.W."/>
            <person name="Kang W.H."/>
            <person name="Huh J.H."/>
            <person name="Kang B.C."/>
            <person name="Yang T.J."/>
            <person name="Lee Y.H."/>
            <person name="Bennetzen J.L."/>
            <person name="Choi D."/>
        </authorList>
    </citation>
    <scope>NUCLEOTIDE SEQUENCE [LARGE SCALE GENOMIC DNA]</scope>
    <source>
        <strain evidence="2">cv. PBC81</strain>
    </source>
</reference>
<dbReference type="EMBL" id="MLFT02000011">
    <property type="protein sequence ID" value="PHT34811.1"/>
    <property type="molecule type" value="Genomic_DNA"/>
</dbReference>
<dbReference type="STRING" id="33114.A0A2G2VPC1"/>
<proteinExistence type="predicted"/>
<reference evidence="2" key="2">
    <citation type="journal article" date="2017" name="J. Anim. Genet.">
        <title>Multiple reference genome sequences of hot pepper reveal the massive evolution of plant disease resistance genes by retroduplication.</title>
        <authorList>
            <person name="Kim S."/>
            <person name="Park J."/>
            <person name="Yeom S.-I."/>
            <person name="Kim Y.-M."/>
            <person name="Seo E."/>
            <person name="Kim K.-T."/>
            <person name="Kim M.-S."/>
            <person name="Lee J.M."/>
            <person name="Cheong K."/>
            <person name="Shin H.-S."/>
            <person name="Kim S.-B."/>
            <person name="Han K."/>
            <person name="Lee J."/>
            <person name="Park M."/>
            <person name="Lee H.-A."/>
            <person name="Lee H.-Y."/>
            <person name="Lee Y."/>
            <person name="Oh S."/>
            <person name="Lee J.H."/>
            <person name="Choi E."/>
            <person name="Choi E."/>
            <person name="Lee S.E."/>
            <person name="Jeon J."/>
            <person name="Kim H."/>
            <person name="Choi G."/>
            <person name="Song H."/>
            <person name="Lee J."/>
            <person name="Lee S.-C."/>
            <person name="Kwon J.-K."/>
            <person name="Lee H.-Y."/>
            <person name="Koo N."/>
            <person name="Hong Y."/>
            <person name="Kim R.W."/>
            <person name="Kang W.-H."/>
            <person name="Huh J.H."/>
            <person name="Kang B.-C."/>
            <person name="Yang T.-J."/>
            <person name="Lee Y.-H."/>
            <person name="Bennetzen J.L."/>
            <person name="Choi D."/>
        </authorList>
    </citation>
    <scope>NUCLEOTIDE SEQUENCE [LARGE SCALE GENOMIC DNA]</scope>
    <source>
        <strain evidence="2">cv. PBC81</strain>
    </source>
</reference>
<comment type="caution">
    <text evidence="1">The sequence shown here is derived from an EMBL/GenBank/DDBJ whole genome shotgun (WGS) entry which is preliminary data.</text>
</comment>
<sequence>MGRPRLRNCDDFCEARRGNRNKAEYSGEKSKLKISENIRLMQNISKSENADEDYCWYLKLKFCYSYDKNSQSYTNQHGNDGSYDEFEVEEEDEADPQYKMFLANAKPDGRSYVLNVDTKDEFPVSIKYEKECESKYGCKCSCQEKQKDIETQKDAVDEEILPNICSIDELNNRKFPMTDVGYDSNRSMGSVEEVFEPSNPTSQRKNGIMSRKLRRGKCGASKRQDKCETKIKSRKENMTEKGSKTVRVTGKRTASDVDEDYALVLENLQCENWGMKASLRNGCNIEYEAIGDDLEILSDNNDKLKKISKQSEFRQKVMDLLKKPFNSKEYKELWTYVNEKKPVERNMESRRGGVRSYQTNKMGKSYLEYYMDLEEKLKEVDNDERKKLKILRGFSFWLQNLTNKGAFKPWNDTEFLARVAESSLVKK</sequence>
<evidence type="ECO:0000313" key="1">
    <source>
        <dbReference type="EMBL" id="PHT34811.1"/>
    </source>
</evidence>
<protein>
    <submittedName>
        <fullName evidence="1">Uncharacterized protein</fullName>
    </submittedName>
</protein>
<name>A0A2G2VPC1_CAPBA</name>
<accession>A0A2G2VPC1</accession>
<dbReference type="PANTHER" id="PTHR34194">
    <property type="entry name" value="F14J8.16 PROTEIN"/>
    <property type="match status" value="1"/>
</dbReference>
<evidence type="ECO:0000313" key="2">
    <source>
        <dbReference type="Proteomes" id="UP000224567"/>
    </source>
</evidence>
<organism evidence="1 2">
    <name type="scientific">Capsicum baccatum</name>
    <name type="common">Peruvian pepper</name>
    <dbReference type="NCBI Taxonomy" id="33114"/>
    <lineage>
        <taxon>Eukaryota</taxon>
        <taxon>Viridiplantae</taxon>
        <taxon>Streptophyta</taxon>
        <taxon>Embryophyta</taxon>
        <taxon>Tracheophyta</taxon>
        <taxon>Spermatophyta</taxon>
        <taxon>Magnoliopsida</taxon>
        <taxon>eudicotyledons</taxon>
        <taxon>Gunneridae</taxon>
        <taxon>Pentapetalae</taxon>
        <taxon>asterids</taxon>
        <taxon>lamiids</taxon>
        <taxon>Solanales</taxon>
        <taxon>Solanaceae</taxon>
        <taxon>Solanoideae</taxon>
        <taxon>Capsiceae</taxon>
        <taxon>Capsicum</taxon>
    </lineage>
</organism>
<gene>
    <name evidence="1" type="ORF">CQW23_26611</name>
</gene>
<dbReference type="AlphaFoldDB" id="A0A2G2VPC1"/>